<feature type="domain" description="VOC" evidence="8">
    <location>
        <begin position="165"/>
        <end position="288"/>
    </location>
</feature>
<keyword evidence="7" id="KW-0560">Oxidoreductase</keyword>
<dbReference type="GO" id="GO:0046872">
    <property type="term" value="F:metal ion binding"/>
    <property type="evidence" value="ECO:0007669"/>
    <property type="project" value="UniProtKB-KW"/>
</dbReference>
<dbReference type="RefSeq" id="WP_063180591.1">
    <property type="nucleotide sequence ID" value="NZ_LQNT01000009.1"/>
</dbReference>
<evidence type="ECO:0000256" key="7">
    <source>
        <dbReference type="ARBA" id="ARBA00023002"/>
    </source>
</evidence>
<evidence type="ECO:0000256" key="5">
    <source>
        <dbReference type="ARBA" id="ARBA00022797"/>
    </source>
</evidence>
<evidence type="ECO:0000259" key="8">
    <source>
        <dbReference type="PROSITE" id="PS51819"/>
    </source>
</evidence>
<evidence type="ECO:0000256" key="1">
    <source>
        <dbReference type="ARBA" id="ARBA00008784"/>
    </source>
</evidence>
<dbReference type="InterPro" id="IPR004360">
    <property type="entry name" value="Glyas_Fos-R_dOase_dom"/>
</dbReference>
<dbReference type="Pfam" id="PF00903">
    <property type="entry name" value="Glyoxalase"/>
    <property type="match status" value="1"/>
</dbReference>
<dbReference type="GO" id="GO:0051213">
    <property type="term" value="F:dioxygenase activity"/>
    <property type="evidence" value="ECO:0007669"/>
    <property type="project" value="UniProtKB-KW"/>
</dbReference>
<reference evidence="9 10" key="1">
    <citation type="submission" date="2016-01" db="EMBL/GenBank/DDBJ databases">
        <title>Whole genome sequencing of Bhargavaea cecembensis T14.</title>
        <authorList>
            <person name="Hong K.W."/>
        </authorList>
    </citation>
    <scope>NUCLEOTIDE SEQUENCE [LARGE SCALE GENOMIC DNA]</scope>
    <source>
        <strain evidence="9 10">T14</strain>
    </source>
</reference>
<evidence type="ECO:0000256" key="3">
    <source>
        <dbReference type="ARBA" id="ARBA00022723"/>
    </source>
</evidence>
<evidence type="ECO:0000256" key="6">
    <source>
        <dbReference type="ARBA" id="ARBA00022964"/>
    </source>
</evidence>
<evidence type="ECO:0000313" key="10">
    <source>
        <dbReference type="Proteomes" id="UP000076490"/>
    </source>
</evidence>
<evidence type="ECO:0000313" key="9">
    <source>
        <dbReference type="EMBL" id="KZE38753.1"/>
    </source>
</evidence>
<dbReference type="EMBL" id="LQNT01000009">
    <property type="protein sequence ID" value="KZE38753.1"/>
    <property type="molecule type" value="Genomic_DNA"/>
</dbReference>
<organism evidence="9 10">
    <name type="scientific">Bhargavaea cecembensis</name>
    <dbReference type="NCBI Taxonomy" id="394098"/>
    <lineage>
        <taxon>Bacteria</taxon>
        <taxon>Bacillati</taxon>
        <taxon>Bacillota</taxon>
        <taxon>Bacilli</taxon>
        <taxon>Bacillales</taxon>
        <taxon>Caryophanaceae</taxon>
        <taxon>Bhargavaea</taxon>
    </lineage>
</organism>
<proteinExistence type="inferred from homology"/>
<evidence type="ECO:0000256" key="4">
    <source>
        <dbReference type="ARBA" id="ARBA00022737"/>
    </source>
</evidence>
<dbReference type="PANTHER" id="PTHR21366">
    <property type="entry name" value="GLYOXALASE FAMILY PROTEIN"/>
    <property type="match status" value="1"/>
</dbReference>
<gene>
    <name evidence="9" type="ORF">AV656_07570</name>
</gene>
<sequence length="330" mass="37985">MTKLETVQEQQRIKVQPEIAKLGHFGLVSTDLEKSLWFFKEVIGLEETEEKDGVHYLRAWGDFEHHTLSIRAGEESCLDHVAWRTKRPEDVDAFAEVLENDGIKVEWVEEGTEAGQGKAFRFKTPSEHTFEIYFEMEKTLASPETRSVLKNQAHRSWSRGVSPRRIDHVNLLTNYSVKELSQFMMDKFGFKMRECVEMPDGELAGSWMSVTPLVHDIALSFDPHAETPNRVHHISYWLDNAQDLLRAADILKENGIYFKGPGKHGISQAMYIYAIDPGSGVRIEIFTNGYLIFEPDWEPIVWTVDEMDIGFTYWGDQMDNKPENNPTIKA</sequence>
<dbReference type="Proteomes" id="UP000076490">
    <property type="component" value="Unassembled WGS sequence"/>
</dbReference>
<dbReference type="Gene3D" id="3.10.180.10">
    <property type="entry name" value="2,3-Dihydroxybiphenyl 1,2-Dioxygenase, domain 1"/>
    <property type="match status" value="2"/>
</dbReference>
<keyword evidence="6 9" id="KW-0223">Dioxygenase</keyword>
<dbReference type="InterPro" id="IPR037523">
    <property type="entry name" value="VOC_core"/>
</dbReference>
<comment type="subunit">
    <text evidence="2">Homotetramer.</text>
</comment>
<accession>A0A161SLW9</accession>
<keyword evidence="3" id="KW-0479">Metal-binding</keyword>
<dbReference type="PROSITE" id="PS51819">
    <property type="entry name" value="VOC"/>
    <property type="match status" value="2"/>
</dbReference>
<dbReference type="InterPro" id="IPR029068">
    <property type="entry name" value="Glyas_Bleomycin-R_OHBP_Dase"/>
</dbReference>
<comment type="similarity">
    <text evidence="1">Belongs to the extradiol ring-cleavage dioxygenase family.</text>
</comment>
<dbReference type="InterPro" id="IPR050383">
    <property type="entry name" value="GlyoxalaseI/FosfomycinResist"/>
</dbReference>
<protein>
    <submittedName>
        <fullName evidence="9">2,3-dihydroxybiphenyl 1,2-dioxygenase</fullName>
    </submittedName>
</protein>
<comment type="caution">
    <text evidence="9">The sequence shown here is derived from an EMBL/GenBank/DDBJ whole genome shotgun (WGS) entry which is preliminary data.</text>
</comment>
<feature type="domain" description="VOC" evidence="8">
    <location>
        <begin position="21"/>
        <end position="135"/>
    </location>
</feature>
<name>A0A161SLW9_9BACL</name>
<keyword evidence="4" id="KW-0677">Repeat</keyword>
<dbReference type="SUPFAM" id="SSF54593">
    <property type="entry name" value="Glyoxalase/Bleomycin resistance protein/Dihydroxybiphenyl dioxygenase"/>
    <property type="match status" value="1"/>
</dbReference>
<dbReference type="AlphaFoldDB" id="A0A161SLW9"/>
<dbReference type="Pfam" id="PF22247">
    <property type="entry name" value="Diox-like_N"/>
    <property type="match status" value="1"/>
</dbReference>
<dbReference type="InterPro" id="IPR054560">
    <property type="entry name" value="XylE-like_N"/>
</dbReference>
<evidence type="ECO:0000256" key="2">
    <source>
        <dbReference type="ARBA" id="ARBA00011881"/>
    </source>
</evidence>
<dbReference type="OrthoDB" id="317332at2"/>
<keyword evidence="5" id="KW-0058">Aromatic hydrocarbons catabolism</keyword>